<protein>
    <recommendedName>
        <fullName evidence="1">Altered inheritance of mitochondria protein 24, mitochondrial</fullName>
    </recommendedName>
</protein>
<dbReference type="InParanoid" id="S8EH56"/>
<dbReference type="HOGENOM" id="CLU_040551_1_0_1"/>
<dbReference type="InterPro" id="IPR036983">
    <property type="entry name" value="AIM24_sf"/>
</dbReference>
<dbReference type="SUPFAM" id="SSF51219">
    <property type="entry name" value="TRAP-like"/>
    <property type="match status" value="1"/>
</dbReference>
<comment type="subcellular location">
    <subcellularLocation>
        <location evidence="1">Mitochondrion</location>
    </subcellularLocation>
</comment>
<dbReference type="EMBL" id="KE504126">
    <property type="protein sequence ID" value="EPT04477.1"/>
    <property type="molecule type" value="Genomic_DNA"/>
</dbReference>
<comment type="similarity">
    <text evidence="1">Belongs to the AIM24 family.</text>
</comment>
<dbReference type="AlphaFoldDB" id="S8EH56"/>
<dbReference type="InterPro" id="IPR016031">
    <property type="entry name" value="Trp_RNA-bd_attenuator-like_dom"/>
</dbReference>
<dbReference type="InterPro" id="IPR002838">
    <property type="entry name" value="AIM24"/>
</dbReference>
<keyword evidence="3" id="KW-1185">Reference proteome</keyword>
<dbReference type="STRING" id="743788.S8EH56"/>
<reference evidence="2 3" key="1">
    <citation type="journal article" date="2012" name="Science">
        <title>The Paleozoic origin of enzymatic lignin decomposition reconstructed from 31 fungal genomes.</title>
        <authorList>
            <person name="Floudas D."/>
            <person name="Binder M."/>
            <person name="Riley R."/>
            <person name="Barry K."/>
            <person name="Blanchette R.A."/>
            <person name="Henrissat B."/>
            <person name="Martinez A.T."/>
            <person name="Otillar R."/>
            <person name="Spatafora J.W."/>
            <person name="Yadav J.S."/>
            <person name="Aerts A."/>
            <person name="Benoit I."/>
            <person name="Boyd A."/>
            <person name="Carlson A."/>
            <person name="Copeland A."/>
            <person name="Coutinho P.M."/>
            <person name="de Vries R.P."/>
            <person name="Ferreira P."/>
            <person name="Findley K."/>
            <person name="Foster B."/>
            <person name="Gaskell J."/>
            <person name="Glotzer D."/>
            <person name="Gorecki P."/>
            <person name="Heitman J."/>
            <person name="Hesse C."/>
            <person name="Hori C."/>
            <person name="Igarashi K."/>
            <person name="Jurgens J.A."/>
            <person name="Kallen N."/>
            <person name="Kersten P."/>
            <person name="Kohler A."/>
            <person name="Kuees U."/>
            <person name="Kumar T.K.A."/>
            <person name="Kuo A."/>
            <person name="LaButti K."/>
            <person name="Larrondo L.F."/>
            <person name="Lindquist E."/>
            <person name="Ling A."/>
            <person name="Lombard V."/>
            <person name="Lucas S."/>
            <person name="Lundell T."/>
            <person name="Martin R."/>
            <person name="McLaughlin D.J."/>
            <person name="Morgenstern I."/>
            <person name="Morin E."/>
            <person name="Murat C."/>
            <person name="Nagy L.G."/>
            <person name="Nolan M."/>
            <person name="Ohm R.A."/>
            <person name="Patyshakuliyeva A."/>
            <person name="Rokas A."/>
            <person name="Ruiz-Duenas F.J."/>
            <person name="Sabat G."/>
            <person name="Salamov A."/>
            <person name="Samejima M."/>
            <person name="Schmutz J."/>
            <person name="Slot J.C."/>
            <person name="St John F."/>
            <person name="Stenlid J."/>
            <person name="Sun H."/>
            <person name="Sun S."/>
            <person name="Syed K."/>
            <person name="Tsang A."/>
            <person name="Wiebenga A."/>
            <person name="Young D."/>
            <person name="Pisabarro A."/>
            <person name="Eastwood D.C."/>
            <person name="Martin F."/>
            <person name="Cullen D."/>
            <person name="Grigoriev I.V."/>
            <person name="Hibbett D.S."/>
        </authorList>
    </citation>
    <scope>NUCLEOTIDE SEQUENCE</scope>
    <source>
        <strain evidence="3">FP-58527</strain>
    </source>
</reference>
<dbReference type="PANTHER" id="PTHR43657:SF1">
    <property type="entry name" value="ALTERED INHERITANCE OF MITOCHONDRIA PROTEIN 24, MITOCHONDRIAL"/>
    <property type="match status" value="1"/>
</dbReference>
<organism evidence="2 3">
    <name type="scientific">Fomitopsis schrenkii</name>
    <name type="common">Brown rot fungus</name>
    <dbReference type="NCBI Taxonomy" id="2126942"/>
    <lineage>
        <taxon>Eukaryota</taxon>
        <taxon>Fungi</taxon>
        <taxon>Dikarya</taxon>
        <taxon>Basidiomycota</taxon>
        <taxon>Agaricomycotina</taxon>
        <taxon>Agaricomycetes</taxon>
        <taxon>Polyporales</taxon>
        <taxon>Fomitopsis</taxon>
    </lineage>
</organism>
<dbReference type="NCBIfam" id="TIGR00266">
    <property type="entry name" value="TIGR00266 family protein"/>
    <property type="match status" value="1"/>
</dbReference>
<evidence type="ECO:0000313" key="3">
    <source>
        <dbReference type="Proteomes" id="UP000015241"/>
    </source>
</evidence>
<evidence type="ECO:0000256" key="1">
    <source>
        <dbReference type="RuleBase" id="RU363045"/>
    </source>
</evidence>
<dbReference type="eggNOG" id="ENOG502S15J">
    <property type="taxonomic scope" value="Eukaryota"/>
</dbReference>
<gene>
    <name evidence="2" type="ORF">FOMPIDRAFT_110138</name>
</gene>
<sequence>MSYEKLVGYPSAVPQAQADPRLGTAKITGSFEGMQYRIDNRDTNTLLYLELQEGYEVHTKPGALVFMTSGVKIQGKLNFSWKKFFSGGQVMFAHFWGPGEVVLAPVTWGDIAHIHMDGTSPWYFGKHAFLACTPGIQLNTKSQSIGKALFSGNGLFVGVAQGAGILFAHGMGAVIARHLEEGEDWVVNNDHLVAWNCPYNMELIQAGGFVSKVQTGEGVVCRLKGPGTVFIQSRSPQQLANWISEHVVGSR</sequence>
<dbReference type="OrthoDB" id="1705416at2759"/>
<evidence type="ECO:0000313" key="2">
    <source>
        <dbReference type="EMBL" id="EPT04477.1"/>
    </source>
</evidence>
<dbReference type="Gene3D" id="3.60.160.10">
    <property type="entry name" value="Mitochondrial biogenesis AIM24"/>
    <property type="match status" value="1"/>
</dbReference>
<keyword evidence="1" id="KW-0496">Mitochondrion</keyword>
<name>S8EH56_FOMSC</name>
<dbReference type="PANTHER" id="PTHR43657">
    <property type="entry name" value="TRYPTOPHAN RNA-BINDING ATTENUATOR PROTEIN-LIKE PROTEIN"/>
    <property type="match status" value="1"/>
</dbReference>
<dbReference type="Pfam" id="PF01987">
    <property type="entry name" value="AIM24"/>
    <property type="match status" value="1"/>
</dbReference>
<dbReference type="GO" id="GO:0005739">
    <property type="term" value="C:mitochondrion"/>
    <property type="evidence" value="ECO:0007669"/>
    <property type="project" value="UniProtKB-SubCell"/>
</dbReference>
<accession>S8EH56</accession>
<dbReference type="Proteomes" id="UP000015241">
    <property type="component" value="Unassembled WGS sequence"/>
</dbReference>
<proteinExistence type="inferred from homology"/>